<reference evidence="2 3" key="1">
    <citation type="journal article" date="2015" name="Genome Biol.">
        <title>Comparative genomics of Steinernema reveals deeply conserved gene regulatory networks.</title>
        <authorList>
            <person name="Dillman A.R."/>
            <person name="Macchietto M."/>
            <person name="Porter C.F."/>
            <person name="Rogers A."/>
            <person name="Williams B."/>
            <person name="Antoshechkin I."/>
            <person name="Lee M.M."/>
            <person name="Goodwin Z."/>
            <person name="Lu X."/>
            <person name="Lewis E.E."/>
            <person name="Goodrich-Blair H."/>
            <person name="Stock S.P."/>
            <person name="Adams B.J."/>
            <person name="Sternberg P.W."/>
            <person name="Mortazavi A."/>
        </authorList>
    </citation>
    <scope>NUCLEOTIDE SEQUENCE [LARGE SCALE GENOMIC DNA]</scope>
    <source>
        <strain evidence="2 3">ALL</strain>
    </source>
</reference>
<dbReference type="SUPFAM" id="SSF143990">
    <property type="entry name" value="YbiA-like"/>
    <property type="match status" value="1"/>
</dbReference>
<dbReference type="InterPro" id="IPR037238">
    <property type="entry name" value="YbiA-like_sf"/>
</dbReference>
<dbReference type="Pfam" id="PF08719">
    <property type="entry name" value="NADAR"/>
    <property type="match status" value="1"/>
</dbReference>
<gene>
    <name evidence="2" type="ORF">L596_028479</name>
</gene>
<organism evidence="2 3">
    <name type="scientific">Steinernema carpocapsae</name>
    <name type="common">Entomopathogenic nematode</name>
    <dbReference type="NCBI Taxonomy" id="34508"/>
    <lineage>
        <taxon>Eukaryota</taxon>
        <taxon>Metazoa</taxon>
        <taxon>Ecdysozoa</taxon>
        <taxon>Nematoda</taxon>
        <taxon>Chromadorea</taxon>
        <taxon>Rhabditida</taxon>
        <taxon>Tylenchina</taxon>
        <taxon>Panagrolaimomorpha</taxon>
        <taxon>Strongyloidoidea</taxon>
        <taxon>Steinernematidae</taxon>
        <taxon>Steinernema</taxon>
    </lineage>
</organism>
<sequence length="173" mass="19957">MQHTKEAKGPSGESFTLFFTPRSPFSNLHRCERLLIDGISFSCVEQYYQLKKAEFFEDDETAKAILEEERPIEIKRLGNHVAGFVFKEWAKHSREAVAVGNVHKFMQNPVLRRALLDTKDSTLVECSPSDRFWGIGRGIDDELAIDRSQWMGRNQQGAVLTEIRRKFQKIVPQ</sequence>
<evidence type="ECO:0000313" key="3">
    <source>
        <dbReference type="Proteomes" id="UP000298663"/>
    </source>
</evidence>
<dbReference type="EMBL" id="AZBU02000011">
    <property type="protein sequence ID" value="TKR61361.1"/>
    <property type="molecule type" value="Genomic_DNA"/>
</dbReference>
<comment type="caution">
    <text evidence="2">The sequence shown here is derived from an EMBL/GenBank/DDBJ whole genome shotgun (WGS) entry which is preliminary data.</text>
</comment>
<dbReference type="OrthoDB" id="206452at2759"/>
<keyword evidence="3" id="KW-1185">Reference proteome</keyword>
<name>A0A4U5LYK1_STECR</name>
<dbReference type="AlphaFoldDB" id="A0A4U5LYK1"/>
<dbReference type="Proteomes" id="UP000298663">
    <property type="component" value="Unassembled WGS sequence"/>
</dbReference>
<accession>A0A4U5LYK1</accession>
<reference evidence="2 3" key="2">
    <citation type="journal article" date="2019" name="G3 (Bethesda)">
        <title>Hybrid Assembly of the Genome of the Entomopathogenic Nematode Steinernema carpocapsae Identifies the X-Chromosome.</title>
        <authorList>
            <person name="Serra L."/>
            <person name="Macchietto M."/>
            <person name="Macias-Munoz A."/>
            <person name="McGill C.J."/>
            <person name="Rodriguez I.M."/>
            <person name="Rodriguez B."/>
            <person name="Murad R."/>
            <person name="Mortazavi A."/>
        </authorList>
    </citation>
    <scope>NUCLEOTIDE SEQUENCE [LARGE SCALE GENOMIC DNA]</scope>
    <source>
        <strain evidence="2 3">ALL</strain>
    </source>
</reference>
<evidence type="ECO:0000259" key="1">
    <source>
        <dbReference type="Pfam" id="PF08719"/>
    </source>
</evidence>
<dbReference type="STRING" id="34508.A0A4U5LYK1"/>
<dbReference type="Gene3D" id="1.10.357.40">
    <property type="entry name" value="YbiA-like"/>
    <property type="match status" value="1"/>
</dbReference>
<dbReference type="InterPro" id="IPR012816">
    <property type="entry name" value="NADAR"/>
</dbReference>
<proteinExistence type="predicted"/>
<dbReference type="NCBIfam" id="TIGR02464">
    <property type="entry name" value="ribofla_fusion"/>
    <property type="match status" value="1"/>
</dbReference>
<evidence type="ECO:0000313" key="2">
    <source>
        <dbReference type="EMBL" id="TKR61361.1"/>
    </source>
</evidence>
<protein>
    <recommendedName>
        <fullName evidence="1">NADAR domain-containing protein</fullName>
    </recommendedName>
</protein>
<feature type="domain" description="NADAR" evidence="1">
    <location>
        <begin position="22"/>
        <end position="167"/>
    </location>
</feature>
<dbReference type="CDD" id="cd15457">
    <property type="entry name" value="NADAR"/>
    <property type="match status" value="1"/>
</dbReference>